<feature type="chain" id="PRO_5029753447" description="G-protein coupled receptors family 3 profile domain-containing protein" evidence="11">
    <location>
        <begin position="19"/>
        <end position="890"/>
    </location>
</feature>
<keyword evidence="3 10" id="KW-0812">Transmembrane</keyword>
<dbReference type="OrthoDB" id="425344at2759"/>
<dbReference type="Pfam" id="PF00003">
    <property type="entry name" value="7tm_3"/>
    <property type="match status" value="1"/>
</dbReference>
<keyword evidence="9" id="KW-0807">Transducer</keyword>
<dbReference type="Proteomes" id="UP000594262">
    <property type="component" value="Unplaced"/>
</dbReference>
<dbReference type="InterPro" id="IPR038550">
    <property type="entry name" value="GPCR_3_9-Cys_sf"/>
</dbReference>
<dbReference type="Pfam" id="PF01094">
    <property type="entry name" value="ANF_receptor"/>
    <property type="match status" value="1"/>
</dbReference>
<keyword evidence="2" id="KW-1003">Cell membrane</keyword>
<evidence type="ECO:0000256" key="9">
    <source>
        <dbReference type="ARBA" id="ARBA00023224"/>
    </source>
</evidence>
<evidence type="ECO:0000256" key="10">
    <source>
        <dbReference type="SAM" id="Phobius"/>
    </source>
</evidence>
<feature type="transmembrane region" description="Helical" evidence="10">
    <location>
        <begin position="700"/>
        <end position="722"/>
    </location>
</feature>
<proteinExistence type="predicted"/>
<keyword evidence="8" id="KW-0325">Glycoprotein</keyword>
<feature type="domain" description="G-protein coupled receptors family 3 profile" evidence="12">
    <location>
        <begin position="547"/>
        <end position="792"/>
    </location>
</feature>
<dbReference type="PROSITE" id="PS50259">
    <property type="entry name" value="G_PROTEIN_RECEP_F3_4"/>
    <property type="match status" value="1"/>
</dbReference>
<evidence type="ECO:0000256" key="2">
    <source>
        <dbReference type="ARBA" id="ARBA00022475"/>
    </source>
</evidence>
<dbReference type="InterPro" id="IPR017978">
    <property type="entry name" value="GPCR_3_C"/>
</dbReference>
<keyword evidence="14" id="KW-1185">Reference proteome</keyword>
<feature type="transmembrane region" description="Helical" evidence="10">
    <location>
        <begin position="585"/>
        <end position="607"/>
    </location>
</feature>
<dbReference type="InterPro" id="IPR000337">
    <property type="entry name" value="GPCR_3"/>
</dbReference>
<dbReference type="CDD" id="cd13953">
    <property type="entry name" value="7tm_classC_mGluR-like"/>
    <property type="match status" value="1"/>
</dbReference>
<reference evidence="13" key="1">
    <citation type="submission" date="2021-01" db="UniProtKB">
        <authorList>
            <consortium name="EnsemblMetazoa"/>
        </authorList>
    </citation>
    <scope>IDENTIFICATION</scope>
</reference>
<evidence type="ECO:0000256" key="5">
    <source>
        <dbReference type="ARBA" id="ARBA00023040"/>
    </source>
</evidence>
<dbReference type="GO" id="GO:0005886">
    <property type="term" value="C:plasma membrane"/>
    <property type="evidence" value="ECO:0007669"/>
    <property type="project" value="UniProtKB-SubCell"/>
</dbReference>
<keyword evidence="6 10" id="KW-0472">Membrane</keyword>
<dbReference type="PANTHER" id="PTHR24060">
    <property type="entry name" value="METABOTROPIC GLUTAMATE RECEPTOR"/>
    <property type="match status" value="1"/>
</dbReference>
<dbReference type="Gene3D" id="3.40.50.2300">
    <property type="match status" value="2"/>
</dbReference>
<name>A0A7M5XM90_9CNID</name>
<dbReference type="PRINTS" id="PR00248">
    <property type="entry name" value="GPCRMGR"/>
</dbReference>
<dbReference type="RefSeq" id="XP_066920939.1">
    <property type="nucleotide sequence ID" value="XM_067064838.1"/>
</dbReference>
<evidence type="ECO:0000256" key="4">
    <source>
        <dbReference type="ARBA" id="ARBA00022989"/>
    </source>
</evidence>
<dbReference type="AlphaFoldDB" id="A0A7M5XM90"/>
<feature type="transmembrane region" description="Helical" evidence="10">
    <location>
        <begin position="653"/>
        <end position="680"/>
    </location>
</feature>
<comment type="subcellular location">
    <subcellularLocation>
        <location evidence="1">Cell membrane</location>
        <topology evidence="1">Multi-pass membrane protein</topology>
    </subcellularLocation>
</comment>
<feature type="transmembrane region" description="Helical" evidence="10">
    <location>
        <begin position="734"/>
        <end position="756"/>
    </location>
</feature>
<evidence type="ECO:0000256" key="3">
    <source>
        <dbReference type="ARBA" id="ARBA00022692"/>
    </source>
</evidence>
<keyword evidence="7" id="KW-0675">Receptor</keyword>
<evidence type="ECO:0000256" key="11">
    <source>
        <dbReference type="SAM" id="SignalP"/>
    </source>
</evidence>
<dbReference type="EnsemblMetazoa" id="CLYHEMT025855.1">
    <property type="protein sequence ID" value="CLYHEMP025855.1"/>
    <property type="gene ID" value="CLYHEMG025855"/>
</dbReference>
<evidence type="ECO:0000256" key="8">
    <source>
        <dbReference type="ARBA" id="ARBA00023180"/>
    </source>
</evidence>
<keyword evidence="11" id="KW-0732">Signal</keyword>
<sequence>MAWQILATYVFIFLQRLAAPTGTMLYNAQGTYNIAALVYYYGSVPNQPKCSHVRPSDGILPLMSLIHAVNTANHLQQVQQNNFTIGLIVWDICDEETFQDTVIRIFYTAQFIGVIGTNNADHFTLLGVTMNLYLRPVWSLNEIPLDIDRRPRFTNLFWIAPQIAYTAHALIDFVQHMGWDYIGLVQQNNIYGWHVDEQLKTMARNHSVCFSNTIRINTGTKAIIIQQLMTEFLITTKQSPVIVLALEEVELLEFLEAMKRLPEYLTKDVQLLSMTKWGTKLFITKGNEDIARGVITFQPQYREEDSLSSYFNSKDFFDNEKVQNYTKTECDGDHTCIQKSFGDTSHSFATAYLESVYAFVNALLMVHENDNKIPMTNTDFYRYVIRQMTLLPKRDNVFPFRKDIIELRKNRRIQPNFGIYNFQKLSNGEYAYVKVGLWKYITPSSTNRHKWVDFDVNTSAIQWQPRDEKGGVGDPPKSRCSEECKFNEIKTRDTRFEVCCWMCEPCGEDEIIKNGTCEKCNLDEKPDKGLKKCLKLPHRQGQAPRELDGVVYSLTVFAFLQTTLGIVFFVYNRNTHIIRASSRELSTFIFIGLFLWNSVPVFTITQITKLTCFLRTTFMYLGYSMVYAPLLLKTNRIYRIFQNGKVNPRPPKAVSPLSQVLITVCLCSVQIIVCLVRITNLEIKQLFDTDLVVDYCADDIIIFSVNLVYILVIMAIATFYAFKTRHFPKNYNESKYIGIAMYITLFISCMGLVTYFAVTDRGFKSCIMSLACLICSITVFLCLFPKRFYVILKGDKTLESDSTNRQNRPKSDTLTIQTTIDGGEPPVVFPPETPVETETPGGWDIRRFSSISMMSILRIQQRSEIKSPTNRIDVDKKLCSNVSESLHCNT</sequence>
<evidence type="ECO:0000256" key="7">
    <source>
        <dbReference type="ARBA" id="ARBA00023170"/>
    </source>
</evidence>
<evidence type="ECO:0000256" key="6">
    <source>
        <dbReference type="ARBA" id="ARBA00023136"/>
    </source>
</evidence>
<dbReference type="InterPro" id="IPR050726">
    <property type="entry name" value="mGluR"/>
</dbReference>
<dbReference type="GeneID" id="136808302"/>
<protein>
    <recommendedName>
        <fullName evidence="12">G-protein coupled receptors family 3 profile domain-containing protein</fullName>
    </recommendedName>
</protein>
<feature type="signal peptide" evidence="11">
    <location>
        <begin position="1"/>
        <end position="18"/>
    </location>
</feature>
<accession>A0A7M5XM90</accession>
<organism evidence="13 14">
    <name type="scientific">Clytia hemisphaerica</name>
    <dbReference type="NCBI Taxonomy" id="252671"/>
    <lineage>
        <taxon>Eukaryota</taxon>
        <taxon>Metazoa</taxon>
        <taxon>Cnidaria</taxon>
        <taxon>Hydrozoa</taxon>
        <taxon>Hydroidolina</taxon>
        <taxon>Leptothecata</taxon>
        <taxon>Obeliida</taxon>
        <taxon>Clytiidae</taxon>
        <taxon>Clytia</taxon>
    </lineage>
</organism>
<dbReference type="GO" id="GO:0004930">
    <property type="term" value="F:G protein-coupled receptor activity"/>
    <property type="evidence" value="ECO:0007669"/>
    <property type="project" value="UniProtKB-KW"/>
</dbReference>
<keyword evidence="5" id="KW-0297">G-protein coupled receptor</keyword>
<evidence type="ECO:0000313" key="13">
    <source>
        <dbReference type="EnsemblMetazoa" id="CLYHEMP025855.1"/>
    </source>
</evidence>
<dbReference type="InterPro" id="IPR001828">
    <property type="entry name" value="ANF_lig-bd_rcpt"/>
</dbReference>
<feature type="transmembrane region" description="Helical" evidence="10">
    <location>
        <begin position="762"/>
        <end position="784"/>
    </location>
</feature>
<keyword evidence="4 10" id="KW-1133">Transmembrane helix</keyword>
<evidence type="ECO:0000259" key="12">
    <source>
        <dbReference type="PROSITE" id="PS50259"/>
    </source>
</evidence>
<feature type="transmembrane region" description="Helical" evidence="10">
    <location>
        <begin position="550"/>
        <end position="573"/>
    </location>
</feature>
<dbReference type="InterPro" id="IPR028082">
    <property type="entry name" value="Peripla_BP_I"/>
</dbReference>
<dbReference type="Gene3D" id="2.10.50.30">
    <property type="entry name" value="GPCR, family 3, nine cysteines domain"/>
    <property type="match status" value="1"/>
</dbReference>
<evidence type="ECO:0000256" key="1">
    <source>
        <dbReference type="ARBA" id="ARBA00004651"/>
    </source>
</evidence>
<evidence type="ECO:0000313" key="14">
    <source>
        <dbReference type="Proteomes" id="UP000594262"/>
    </source>
</evidence>
<dbReference type="SUPFAM" id="SSF53822">
    <property type="entry name" value="Periplasmic binding protein-like I"/>
    <property type="match status" value="1"/>
</dbReference>